<feature type="region of interest" description="Disordered" evidence="1">
    <location>
        <begin position="19"/>
        <end position="46"/>
    </location>
</feature>
<evidence type="ECO:0000313" key="2">
    <source>
        <dbReference type="EMBL" id="CUP67657.1"/>
    </source>
</evidence>
<evidence type="ECO:0000256" key="1">
    <source>
        <dbReference type="SAM" id="MobiDB-lite"/>
    </source>
</evidence>
<evidence type="ECO:0000313" key="3">
    <source>
        <dbReference type="Proteomes" id="UP000095746"/>
    </source>
</evidence>
<gene>
    <name evidence="2" type="ORF">ERS852411_03458</name>
</gene>
<reference evidence="2 3" key="1">
    <citation type="submission" date="2015-09" db="EMBL/GenBank/DDBJ databases">
        <authorList>
            <consortium name="Pathogen Informatics"/>
        </authorList>
    </citation>
    <scope>NUCLEOTIDE SEQUENCE [LARGE SCALE GENOMIC DNA]</scope>
    <source>
        <strain evidence="2 3">2789STDY5608854</strain>
    </source>
</reference>
<organism evidence="2 3">
    <name type="scientific">Flavonifractor plautii</name>
    <name type="common">Fusobacterium plautii</name>
    <dbReference type="NCBI Taxonomy" id="292800"/>
    <lineage>
        <taxon>Bacteria</taxon>
        <taxon>Bacillati</taxon>
        <taxon>Bacillota</taxon>
        <taxon>Clostridia</taxon>
        <taxon>Eubacteriales</taxon>
        <taxon>Oscillospiraceae</taxon>
        <taxon>Flavonifractor</taxon>
    </lineage>
</organism>
<accession>A0A174Q873</accession>
<dbReference type="EMBL" id="CYZT01000448">
    <property type="protein sequence ID" value="CUP67657.1"/>
    <property type="molecule type" value="Genomic_DNA"/>
</dbReference>
<name>A0A174Q873_FLAPL</name>
<dbReference type="Proteomes" id="UP000095746">
    <property type="component" value="Unassembled WGS sequence"/>
</dbReference>
<sequence>MRRTHSRMLLEWPWAESRQSTSTPASTSAWTRSSTSGVAPMAAPTSRRPFSSRAELGYTVAFSMSLMVMRPLRWFSSSTMGSFSILCRRRISLASSSVTPSLAVTRLSLVITLSTNWLMSVSNFMSRLVIIPMSLPSLQMGTPEMRYLAMSSSASASVWPGASQKGLVMTPFSLRLTMSTCSAWAPMDIFL</sequence>
<feature type="compositionally biased region" description="Low complexity" evidence="1">
    <location>
        <begin position="19"/>
        <end position="36"/>
    </location>
</feature>
<protein>
    <submittedName>
        <fullName evidence="2">Uncharacterized protein</fullName>
    </submittedName>
</protein>
<proteinExistence type="predicted"/>
<dbReference type="AlphaFoldDB" id="A0A174Q873"/>